<dbReference type="SUPFAM" id="SSF46785">
    <property type="entry name" value="Winged helix' DNA-binding domain"/>
    <property type="match status" value="1"/>
</dbReference>
<dbReference type="PANTHER" id="PTHR33164:SF89">
    <property type="entry name" value="MARR FAMILY REGULATORY PROTEIN"/>
    <property type="match status" value="1"/>
</dbReference>
<dbReference type="GO" id="GO:0006950">
    <property type="term" value="P:response to stress"/>
    <property type="evidence" value="ECO:0007669"/>
    <property type="project" value="TreeGrafter"/>
</dbReference>
<dbReference type="PROSITE" id="PS50995">
    <property type="entry name" value="HTH_MARR_2"/>
    <property type="match status" value="1"/>
</dbReference>
<reference evidence="3" key="1">
    <citation type="submission" date="2016-08" db="EMBL/GenBank/DDBJ databases">
        <authorList>
            <person name="Varghese N."/>
            <person name="Submissions Spin"/>
        </authorList>
    </citation>
    <scope>NUCLEOTIDE SEQUENCE [LARGE SCALE GENOMIC DNA]</scope>
    <source>
        <strain evidence="3">HAMBI 2975</strain>
    </source>
</reference>
<evidence type="ECO:0000259" key="1">
    <source>
        <dbReference type="PROSITE" id="PS50995"/>
    </source>
</evidence>
<dbReference type="EMBL" id="FMAG01000004">
    <property type="protein sequence ID" value="SCB31719.1"/>
    <property type="molecule type" value="Genomic_DNA"/>
</dbReference>
<name>A0A1C3VVG8_9HYPH</name>
<dbReference type="InterPro" id="IPR036390">
    <property type="entry name" value="WH_DNA-bd_sf"/>
</dbReference>
<protein>
    <submittedName>
        <fullName evidence="2">DNA-binding transcriptional regulator, MarR family</fullName>
    </submittedName>
</protein>
<dbReference type="InterPro" id="IPR039422">
    <property type="entry name" value="MarR/SlyA-like"/>
</dbReference>
<dbReference type="AlphaFoldDB" id="A0A1C3VVG8"/>
<dbReference type="InterPro" id="IPR036388">
    <property type="entry name" value="WH-like_DNA-bd_sf"/>
</dbReference>
<evidence type="ECO:0000313" key="3">
    <source>
        <dbReference type="Proteomes" id="UP000199101"/>
    </source>
</evidence>
<gene>
    <name evidence="2" type="ORF">GA0061103_4339</name>
</gene>
<dbReference type="PANTHER" id="PTHR33164">
    <property type="entry name" value="TRANSCRIPTIONAL REGULATOR, MARR FAMILY"/>
    <property type="match status" value="1"/>
</dbReference>
<dbReference type="Gene3D" id="1.10.10.10">
    <property type="entry name" value="Winged helix-like DNA-binding domain superfamily/Winged helix DNA-binding domain"/>
    <property type="match status" value="1"/>
</dbReference>
<feature type="domain" description="HTH marR-type" evidence="1">
    <location>
        <begin position="15"/>
        <end position="145"/>
    </location>
</feature>
<dbReference type="OrthoDB" id="7269152at2"/>
<dbReference type="STRING" id="410764.GA0061103_4339"/>
<dbReference type="Pfam" id="PF12802">
    <property type="entry name" value="MarR_2"/>
    <property type="match status" value="1"/>
</dbReference>
<keyword evidence="3" id="KW-1185">Reference proteome</keyword>
<dbReference type="SMART" id="SM00347">
    <property type="entry name" value="HTH_MARR"/>
    <property type="match status" value="1"/>
</dbReference>
<dbReference type="Proteomes" id="UP000199101">
    <property type="component" value="Unassembled WGS sequence"/>
</dbReference>
<accession>A0A1C3VVG8</accession>
<dbReference type="GO" id="GO:0003677">
    <property type="term" value="F:DNA binding"/>
    <property type="evidence" value="ECO:0007669"/>
    <property type="project" value="UniProtKB-KW"/>
</dbReference>
<dbReference type="InterPro" id="IPR000835">
    <property type="entry name" value="HTH_MarR-typ"/>
</dbReference>
<evidence type="ECO:0000313" key="2">
    <source>
        <dbReference type="EMBL" id="SCB31719.1"/>
    </source>
</evidence>
<sequence>MDIDARTSKLSDPLEALLGYQLRRASNVMMADLGSRLQAIELRPVEASILTLIDANPGCTQSDLGRSLGIQRANMVPLMVGLTKAGLVDRAPVGGRSQALRLTRTGMARLEAVHAIIEAHEARFRRLFAPELREAALEVLRSIRQEGEGVSRQDDQELPDGT</sequence>
<keyword evidence="2" id="KW-0238">DNA-binding</keyword>
<dbReference type="GO" id="GO:0003700">
    <property type="term" value="F:DNA-binding transcription factor activity"/>
    <property type="evidence" value="ECO:0007669"/>
    <property type="project" value="InterPro"/>
</dbReference>
<proteinExistence type="predicted"/>
<organism evidence="2 3">
    <name type="scientific">Rhizobium multihospitium</name>
    <dbReference type="NCBI Taxonomy" id="410764"/>
    <lineage>
        <taxon>Bacteria</taxon>
        <taxon>Pseudomonadati</taxon>
        <taxon>Pseudomonadota</taxon>
        <taxon>Alphaproteobacteria</taxon>
        <taxon>Hyphomicrobiales</taxon>
        <taxon>Rhizobiaceae</taxon>
        <taxon>Rhizobium/Agrobacterium group</taxon>
        <taxon>Rhizobium</taxon>
    </lineage>
</organism>